<reference evidence="1 2" key="2">
    <citation type="journal article" date="2022" name="Mol. Biol. Evol.">
        <title>Comparative Genomics Reveals Insights into the Divergent Evolution of Astigmatic Mites and Household Pest Adaptations.</title>
        <authorList>
            <person name="Xiong Q."/>
            <person name="Wan A.T."/>
            <person name="Liu X."/>
            <person name="Fung C.S."/>
            <person name="Xiao X."/>
            <person name="Malainual N."/>
            <person name="Hou J."/>
            <person name="Wang L."/>
            <person name="Wang M."/>
            <person name="Yang K.Y."/>
            <person name="Cui Y."/>
            <person name="Leung E.L."/>
            <person name="Nong W."/>
            <person name="Shin S.K."/>
            <person name="Au S.W."/>
            <person name="Jeong K.Y."/>
            <person name="Chew F.T."/>
            <person name="Hui J.H."/>
            <person name="Leung T.F."/>
            <person name="Tungtrongchitr A."/>
            <person name="Zhong N."/>
            <person name="Liu Z."/>
            <person name="Tsui S.K."/>
        </authorList>
    </citation>
    <scope>NUCLEOTIDE SEQUENCE [LARGE SCALE GENOMIC DNA]</scope>
    <source>
        <strain evidence="1">Derp</strain>
    </source>
</reference>
<dbReference type="EMBL" id="NJHN03000047">
    <property type="protein sequence ID" value="KAH9420728.1"/>
    <property type="molecule type" value="Genomic_DNA"/>
</dbReference>
<organism evidence="1 2">
    <name type="scientific">Dermatophagoides pteronyssinus</name>
    <name type="common">European house dust mite</name>
    <dbReference type="NCBI Taxonomy" id="6956"/>
    <lineage>
        <taxon>Eukaryota</taxon>
        <taxon>Metazoa</taxon>
        <taxon>Ecdysozoa</taxon>
        <taxon>Arthropoda</taxon>
        <taxon>Chelicerata</taxon>
        <taxon>Arachnida</taxon>
        <taxon>Acari</taxon>
        <taxon>Acariformes</taxon>
        <taxon>Sarcoptiformes</taxon>
        <taxon>Astigmata</taxon>
        <taxon>Psoroptidia</taxon>
        <taxon>Analgoidea</taxon>
        <taxon>Pyroglyphidae</taxon>
        <taxon>Dermatophagoidinae</taxon>
        <taxon>Dermatophagoides</taxon>
    </lineage>
</organism>
<evidence type="ECO:0000313" key="2">
    <source>
        <dbReference type="Proteomes" id="UP000887458"/>
    </source>
</evidence>
<gene>
    <name evidence="1" type="ORF">DERP_001159</name>
</gene>
<accession>A0ABQ8JDP7</accession>
<comment type="caution">
    <text evidence="1">The sequence shown here is derived from an EMBL/GenBank/DDBJ whole genome shotgun (WGS) entry which is preliminary data.</text>
</comment>
<evidence type="ECO:0000313" key="1">
    <source>
        <dbReference type="EMBL" id="KAH9420728.1"/>
    </source>
</evidence>
<name>A0ABQ8JDP7_DERPT</name>
<reference evidence="1 2" key="1">
    <citation type="journal article" date="2018" name="J. Allergy Clin. Immunol.">
        <title>High-quality assembly of Dermatophagoides pteronyssinus genome and transcriptome reveals a wide range of novel allergens.</title>
        <authorList>
            <person name="Liu X.Y."/>
            <person name="Yang K.Y."/>
            <person name="Wang M.Q."/>
            <person name="Kwok J.S."/>
            <person name="Zeng X."/>
            <person name="Yang Z."/>
            <person name="Xiao X.J."/>
            <person name="Lau C.P."/>
            <person name="Li Y."/>
            <person name="Huang Z.M."/>
            <person name="Ba J.G."/>
            <person name="Yim A.K."/>
            <person name="Ouyang C.Y."/>
            <person name="Ngai S.M."/>
            <person name="Chan T.F."/>
            <person name="Leung E.L."/>
            <person name="Liu L."/>
            <person name="Liu Z.G."/>
            <person name="Tsui S.K."/>
        </authorList>
    </citation>
    <scope>NUCLEOTIDE SEQUENCE [LARGE SCALE GENOMIC DNA]</scope>
    <source>
        <strain evidence="1">Derp</strain>
    </source>
</reference>
<sequence length="60" mass="7096">MFTFCGDIDSFIFLSYDNIVEYLDIYLKIKDDDHHHIFMFICLCVIPVAKILKVQDSYGE</sequence>
<proteinExistence type="predicted"/>
<dbReference type="Proteomes" id="UP000887458">
    <property type="component" value="Unassembled WGS sequence"/>
</dbReference>
<keyword evidence="2" id="KW-1185">Reference proteome</keyword>
<protein>
    <submittedName>
        <fullName evidence="1">Uncharacterized protein</fullName>
    </submittedName>
</protein>